<dbReference type="AlphaFoldDB" id="A0A3S5C0D9"/>
<evidence type="ECO:0000313" key="2">
    <source>
        <dbReference type="Proteomes" id="UP000270988"/>
    </source>
</evidence>
<protein>
    <submittedName>
        <fullName evidence="1">Uncharacterized protein</fullName>
    </submittedName>
</protein>
<proteinExistence type="predicted"/>
<evidence type="ECO:0000313" key="1">
    <source>
        <dbReference type="EMBL" id="VEJ28931.1"/>
    </source>
</evidence>
<organism evidence="1 2">
    <name type="scientific">Rothia dentocariosa</name>
    <dbReference type="NCBI Taxonomy" id="2047"/>
    <lineage>
        <taxon>Bacteria</taxon>
        <taxon>Bacillati</taxon>
        <taxon>Actinomycetota</taxon>
        <taxon>Actinomycetes</taxon>
        <taxon>Micrococcales</taxon>
        <taxon>Micrococcaceae</taxon>
        <taxon>Rothia</taxon>
    </lineage>
</organism>
<accession>A0A3S5C0D9</accession>
<gene>
    <name evidence="1" type="ORF">NCTC10918_00169</name>
</gene>
<reference evidence="1 2" key="1">
    <citation type="submission" date="2018-12" db="EMBL/GenBank/DDBJ databases">
        <authorList>
            <consortium name="Pathogen Informatics"/>
        </authorList>
    </citation>
    <scope>NUCLEOTIDE SEQUENCE [LARGE SCALE GENOMIC DNA]</scope>
    <source>
        <strain evidence="1 2">NCTC10918</strain>
    </source>
</reference>
<dbReference type="Proteomes" id="UP000270988">
    <property type="component" value="Chromosome"/>
</dbReference>
<name>A0A3S5C0D9_9MICC</name>
<dbReference type="EMBL" id="LR134521">
    <property type="protein sequence ID" value="VEJ28931.1"/>
    <property type="molecule type" value="Genomic_DNA"/>
</dbReference>
<sequence>MVKRDACFRRIVAKMTFYELFSRQPIVWEKHQYLCACDRAYVVPEPLKPCDLPLAVAKLPSV</sequence>